<evidence type="ECO:0000313" key="8">
    <source>
        <dbReference type="Proteomes" id="UP000317778"/>
    </source>
</evidence>
<evidence type="ECO:0000313" key="7">
    <source>
        <dbReference type="EMBL" id="TKJ43149.1"/>
    </source>
</evidence>
<feature type="transmembrane region" description="Helical" evidence="6">
    <location>
        <begin position="213"/>
        <end position="236"/>
    </location>
</feature>
<feature type="transmembrane region" description="Helical" evidence="6">
    <location>
        <begin position="248"/>
        <end position="268"/>
    </location>
</feature>
<dbReference type="AlphaFoldDB" id="A0A532V7J0"/>
<comment type="caution">
    <text evidence="7">The sequence shown here is derived from an EMBL/GenBank/DDBJ whole genome shotgun (WGS) entry which is preliminary data.</text>
</comment>
<evidence type="ECO:0000256" key="4">
    <source>
        <dbReference type="ARBA" id="ARBA00022989"/>
    </source>
</evidence>
<evidence type="ECO:0000256" key="5">
    <source>
        <dbReference type="ARBA" id="ARBA00023136"/>
    </source>
</evidence>
<dbReference type="Proteomes" id="UP000317778">
    <property type="component" value="Unassembled WGS sequence"/>
</dbReference>
<gene>
    <name evidence="7" type="ORF">CEE36_05205</name>
</gene>
<dbReference type="NCBIfam" id="TIGR00374">
    <property type="entry name" value="flippase-like domain"/>
    <property type="match status" value="1"/>
</dbReference>
<protein>
    <recommendedName>
        <fullName evidence="9">Flippase-like domain-containing protein</fullName>
    </recommendedName>
</protein>
<keyword evidence="5 6" id="KW-0472">Membrane</keyword>
<evidence type="ECO:0000256" key="1">
    <source>
        <dbReference type="ARBA" id="ARBA00004651"/>
    </source>
</evidence>
<evidence type="ECO:0000256" key="2">
    <source>
        <dbReference type="ARBA" id="ARBA00022475"/>
    </source>
</evidence>
<feature type="transmembrane region" description="Helical" evidence="6">
    <location>
        <begin position="9"/>
        <end position="29"/>
    </location>
</feature>
<name>A0A532V7J0_UNCT6</name>
<dbReference type="PANTHER" id="PTHR40277:SF1">
    <property type="entry name" value="BLL5419 PROTEIN"/>
    <property type="match status" value="1"/>
</dbReference>
<keyword evidence="2" id="KW-1003">Cell membrane</keyword>
<proteinExistence type="predicted"/>
<evidence type="ECO:0008006" key="9">
    <source>
        <dbReference type="Google" id="ProtNLM"/>
    </source>
</evidence>
<feature type="transmembrane region" description="Helical" evidence="6">
    <location>
        <begin position="126"/>
        <end position="145"/>
    </location>
</feature>
<dbReference type="PANTHER" id="PTHR40277">
    <property type="entry name" value="BLL5419 PROTEIN"/>
    <property type="match status" value="1"/>
</dbReference>
<feature type="transmembrane region" description="Helical" evidence="6">
    <location>
        <begin position="150"/>
        <end position="171"/>
    </location>
</feature>
<keyword evidence="4 6" id="KW-1133">Transmembrane helix</keyword>
<comment type="subcellular location">
    <subcellularLocation>
        <location evidence="1">Cell membrane</location>
        <topology evidence="1">Multi-pass membrane protein</topology>
    </subcellularLocation>
</comment>
<feature type="transmembrane region" description="Helical" evidence="6">
    <location>
        <begin position="288"/>
        <end position="311"/>
    </location>
</feature>
<feature type="transmembrane region" description="Helical" evidence="6">
    <location>
        <begin position="44"/>
        <end position="65"/>
    </location>
</feature>
<reference evidence="7 8" key="1">
    <citation type="submission" date="2017-06" db="EMBL/GenBank/DDBJ databases">
        <title>Novel microbial phyla capable of carbon fixation and sulfur reduction in deep-sea sediments.</title>
        <authorList>
            <person name="Huang J."/>
            <person name="Baker B."/>
            <person name="Wang Y."/>
        </authorList>
    </citation>
    <scope>NUCLEOTIDE SEQUENCE [LARGE SCALE GENOMIC DNA]</scope>
    <source>
        <strain evidence="7">B3_TA06</strain>
    </source>
</reference>
<keyword evidence="3 6" id="KW-0812">Transmembrane</keyword>
<dbReference type="EMBL" id="NJBO01000006">
    <property type="protein sequence ID" value="TKJ43149.1"/>
    <property type="molecule type" value="Genomic_DNA"/>
</dbReference>
<evidence type="ECO:0000256" key="6">
    <source>
        <dbReference type="SAM" id="Phobius"/>
    </source>
</evidence>
<dbReference type="InterPro" id="IPR022791">
    <property type="entry name" value="L-PG_synthase/AglD"/>
</dbReference>
<sequence>MDKKTKDRIFFWLRIAIAVIFIAIIILTVDLKKTWAELQQTEPIYVGVAAGVYLCFLAFLALRWFILSKARNHPYGFFYLYRSVLIHMLFNNVLPTTIGGDVYRIVDTSGHEGKGVAFSIVWTDRMVGFIGVFSFAFLASIFYAAVSGNFLLLVIFGAGFGFAISLTLAFLSKKINAWISPWLSKLRVFKYPFGEKIAGAFKSITHYRNHKGALFAAVLVSLGVQISLAWIWYLLFLSLGGQTRFIHIMVTIPIVNTLAMFSVGGWGLREQTFVQMLATFAVARETALATSILFDVVNVSFGVVGGAFLLFRRGRKPTHSPVEDPN</sequence>
<evidence type="ECO:0000256" key="3">
    <source>
        <dbReference type="ARBA" id="ARBA00022692"/>
    </source>
</evidence>
<accession>A0A532V7J0</accession>
<dbReference type="GO" id="GO:0005886">
    <property type="term" value="C:plasma membrane"/>
    <property type="evidence" value="ECO:0007669"/>
    <property type="project" value="UniProtKB-SubCell"/>
</dbReference>
<organism evidence="7 8">
    <name type="scientific">candidate division TA06 bacterium B3_TA06</name>
    <dbReference type="NCBI Taxonomy" id="2012487"/>
    <lineage>
        <taxon>Bacteria</taxon>
        <taxon>Bacteria division TA06</taxon>
    </lineage>
</organism>
<dbReference type="Pfam" id="PF03706">
    <property type="entry name" value="LPG_synthase_TM"/>
    <property type="match status" value="1"/>
</dbReference>